<dbReference type="Pfam" id="PF10798">
    <property type="entry name" value="YmgB"/>
    <property type="match status" value="1"/>
</dbReference>
<dbReference type="GO" id="GO:0071468">
    <property type="term" value="P:cellular response to acidic pH"/>
    <property type="evidence" value="ECO:0007669"/>
    <property type="project" value="InterPro"/>
</dbReference>
<gene>
    <name evidence="1" type="ORF">KPNJ2_03790</name>
</gene>
<sequence>MLRNKAGKLDDCAASRTVVPGYTFPVRDLARTNGTLRLLLSVCFIRGRVRAMHIKNTIPAEFVFNSALMKNIENTLIKQHRTVNNERMITEIQHRLQTESNEILSDLYLQALDMLYSKPHH</sequence>
<name>W8UN92_KLEPN</name>
<dbReference type="KEGG" id="kps:KPNJ2_03790"/>
<dbReference type="PATRIC" id="fig|1420013.3.peg.3562"/>
<evidence type="ECO:0000313" key="1">
    <source>
        <dbReference type="EMBL" id="AHM80570.1"/>
    </source>
</evidence>
<dbReference type="Proteomes" id="UP000019586">
    <property type="component" value="Chromosome"/>
</dbReference>
<dbReference type="InterPro" id="IPR024753">
    <property type="entry name" value="AriR"/>
</dbReference>
<dbReference type="Gene3D" id="1.20.5.5260">
    <property type="match status" value="1"/>
</dbReference>
<protein>
    <submittedName>
        <fullName evidence="1">Uncharacterized protein</fullName>
    </submittedName>
</protein>
<accession>W8UN92</accession>
<dbReference type="HOGENOM" id="CLU_2034996_0_0_6"/>
<reference evidence="1 2" key="1">
    <citation type="journal article" date="2014" name="Proc. Natl. Acad. Sci. U.S.A.">
        <title>Molecular dissection of the evolution of carbapenem-resistant multilocus sequence type 258 Klebsiella pneumoniae.</title>
        <authorList>
            <person name="Deleo F.R."/>
            <person name="Chen L."/>
            <person name="Porcella S.F."/>
            <person name="Martens C.A."/>
            <person name="Kobayashi S.D."/>
            <person name="Porter A.R."/>
            <person name="Chavda K.D."/>
            <person name="Jacobs M.R."/>
            <person name="Mathema B."/>
            <person name="Olsen R.J."/>
            <person name="Bonomo R.A."/>
            <person name="Musser J.M."/>
            <person name="Kreiswirth B.N."/>
        </authorList>
    </citation>
    <scope>NUCLEOTIDE SEQUENCE [LARGE SCALE GENOMIC DNA]</scope>
    <source>
        <strain evidence="1">30684/NJST258_2</strain>
    </source>
</reference>
<proteinExistence type="predicted"/>
<dbReference type="AlphaFoldDB" id="W8UN92"/>
<dbReference type="EMBL" id="CP006918">
    <property type="protein sequence ID" value="AHM80570.1"/>
    <property type="molecule type" value="Genomic_DNA"/>
</dbReference>
<organism evidence="1 2">
    <name type="scientific">Klebsiella pneumoniae 30684/NJST258_2</name>
    <dbReference type="NCBI Taxonomy" id="1420013"/>
    <lineage>
        <taxon>Bacteria</taxon>
        <taxon>Pseudomonadati</taxon>
        <taxon>Pseudomonadota</taxon>
        <taxon>Gammaproteobacteria</taxon>
        <taxon>Enterobacterales</taxon>
        <taxon>Enterobacteriaceae</taxon>
        <taxon>Klebsiella/Raoultella group</taxon>
        <taxon>Klebsiella</taxon>
        <taxon>Klebsiella pneumoniae complex</taxon>
    </lineage>
</organism>
<evidence type="ECO:0000313" key="2">
    <source>
        <dbReference type="Proteomes" id="UP000019586"/>
    </source>
</evidence>